<evidence type="ECO:0000313" key="1">
    <source>
        <dbReference type="EMBL" id="PNX61321.1"/>
    </source>
</evidence>
<accession>A0A2K3K4W7</accession>
<dbReference type="Proteomes" id="UP000236291">
    <property type="component" value="Unassembled WGS sequence"/>
</dbReference>
<reference evidence="1 2" key="1">
    <citation type="journal article" date="2014" name="Am. J. Bot.">
        <title>Genome assembly and annotation for red clover (Trifolium pratense; Fabaceae).</title>
        <authorList>
            <person name="Istvanek J."/>
            <person name="Jaros M."/>
            <person name="Krenek A."/>
            <person name="Repkova J."/>
        </authorList>
    </citation>
    <scope>NUCLEOTIDE SEQUENCE [LARGE SCALE GENOMIC DNA]</scope>
    <source>
        <strain evidence="2">cv. Tatra</strain>
        <tissue evidence="1">Young leaves</tissue>
    </source>
</reference>
<feature type="non-terminal residue" evidence="1">
    <location>
        <position position="41"/>
    </location>
</feature>
<gene>
    <name evidence="1" type="ORF">L195_g060609</name>
</gene>
<dbReference type="EMBL" id="ASHM01141187">
    <property type="protein sequence ID" value="PNX61321.1"/>
    <property type="molecule type" value="Genomic_DNA"/>
</dbReference>
<reference evidence="1 2" key="2">
    <citation type="journal article" date="2017" name="Front. Plant Sci.">
        <title>Gene Classification and Mining of Molecular Markers Useful in Red Clover (Trifolium pratense) Breeding.</title>
        <authorList>
            <person name="Istvanek J."/>
            <person name="Dluhosova J."/>
            <person name="Dluhos P."/>
            <person name="Patkova L."/>
            <person name="Nedelnik J."/>
            <person name="Repkova J."/>
        </authorList>
    </citation>
    <scope>NUCLEOTIDE SEQUENCE [LARGE SCALE GENOMIC DNA]</scope>
    <source>
        <strain evidence="2">cv. Tatra</strain>
        <tissue evidence="1">Young leaves</tissue>
    </source>
</reference>
<sequence>MASAPKLSGKLVKKYVVISSRCSLSDDIDVAMSDFFCDPFL</sequence>
<name>A0A2K3K4W7_TRIPR</name>
<comment type="caution">
    <text evidence="1">The sequence shown here is derived from an EMBL/GenBank/DDBJ whole genome shotgun (WGS) entry which is preliminary data.</text>
</comment>
<organism evidence="1 2">
    <name type="scientific">Trifolium pratense</name>
    <name type="common">Red clover</name>
    <dbReference type="NCBI Taxonomy" id="57577"/>
    <lineage>
        <taxon>Eukaryota</taxon>
        <taxon>Viridiplantae</taxon>
        <taxon>Streptophyta</taxon>
        <taxon>Embryophyta</taxon>
        <taxon>Tracheophyta</taxon>
        <taxon>Spermatophyta</taxon>
        <taxon>Magnoliopsida</taxon>
        <taxon>eudicotyledons</taxon>
        <taxon>Gunneridae</taxon>
        <taxon>Pentapetalae</taxon>
        <taxon>rosids</taxon>
        <taxon>fabids</taxon>
        <taxon>Fabales</taxon>
        <taxon>Fabaceae</taxon>
        <taxon>Papilionoideae</taxon>
        <taxon>50 kb inversion clade</taxon>
        <taxon>NPAAA clade</taxon>
        <taxon>Hologalegina</taxon>
        <taxon>IRL clade</taxon>
        <taxon>Trifolieae</taxon>
        <taxon>Trifolium</taxon>
    </lineage>
</organism>
<proteinExistence type="predicted"/>
<evidence type="ECO:0000313" key="2">
    <source>
        <dbReference type="Proteomes" id="UP000236291"/>
    </source>
</evidence>
<dbReference type="AlphaFoldDB" id="A0A2K3K4W7"/>
<protein>
    <submittedName>
        <fullName evidence="1">Uncharacterized protein</fullName>
    </submittedName>
</protein>